<dbReference type="Gene3D" id="3.90.226.10">
    <property type="entry name" value="2-enoyl-CoA Hydratase, Chain A, domain 1"/>
    <property type="match status" value="1"/>
</dbReference>
<evidence type="ECO:0000313" key="3">
    <source>
        <dbReference type="Proteomes" id="UP000551501"/>
    </source>
</evidence>
<dbReference type="Pfam" id="PF00378">
    <property type="entry name" value="ECH_1"/>
    <property type="match status" value="1"/>
</dbReference>
<gene>
    <name evidence="2" type="ORF">BKA16_003993</name>
</gene>
<keyword evidence="3" id="KW-1185">Reference proteome</keyword>
<reference evidence="2 3" key="1">
    <citation type="submission" date="2020-08" db="EMBL/GenBank/DDBJ databases">
        <title>Sequencing the genomes of 1000 actinobacteria strains.</title>
        <authorList>
            <person name="Klenk H.-P."/>
        </authorList>
    </citation>
    <scope>NUCLEOTIDE SEQUENCE [LARGE SCALE GENOMIC DNA]</scope>
    <source>
        <strain evidence="2 3">DSM 45298</strain>
    </source>
</reference>
<dbReference type="InterPro" id="IPR051053">
    <property type="entry name" value="ECH/Chromodomain_protein"/>
</dbReference>
<comment type="similarity">
    <text evidence="1">Belongs to the enoyl-CoA hydratase/isomerase family.</text>
</comment>
<name>A0A840F0P1_9ACTN</name>
<dbReference type="GO" id="GO:0003824">
    <property type="term" value="F:catalytic activity"/>
    <property type="evidence" value="ECO:0007669"/>
    <property type="project" value="UniProtKB-ARBA"/>
</dbReference>
<dbReference type="AlphaFoldDB" id="A0A840F0P1"/>
<proteinExistence type="inferred from homology"/>
<dbReference type="Proteomes" id="UP000551501">
    <property type="component" value="Unassembled WGS sequence"/>
</dbReference>
<dbReference type="PANTHER" id="PTHR43684:SF4">
    <property type="entry name" value="ENOYL-COA HYDRATASE_ISOMERASE FAMILY PROTEIN (AFU_ORTHOLOGUE AFUA_1G01890)"/>
    <property type="match status" value="1"/>
</dbReference>
<dbReference type="InterPro" id="IPR001753">
    <property type="entry name" value="Enoyl-CoA_hydra/iso"/>
</dbReference>
<dbReference type="RefSeq" id="WP_183372297.1">
    <property type="nucleotide sequence ID" value="NZ_BAABHL010000119.1"/>
</dbReference>
<dbReference type="PANTHER" id="PTHR43684">
    <property type="match status" value="1"/>
</dbReference>
<evidence type="ECO:0000256" key="1">
    <source>
        <dbReference type="ARBA" id="ARBA00005254"/>
    </source>
</evidence>
<sequence>MTALIERPTLWVERRDTTAVVWLNRPDRLNAFTYGMRDDLVAAFDATDADDTVRAVVVTGTGRAFCAGADLEAGGDTFLPEDGVDGVPPDSGGVAALRVFESRKPVIMAINGPAAGVGVTMSLPGDVRIASDTAKFAFVFTRRGLVPEACSTWFLPRIVGMPTALRWTIAGSTVTADQALSAGLVSEVVPAAAVLDRALALADEFAAGTSPVSVALTRAMMWRMSACEDPRRAHAVESQMLYERGRSGDVREGVASFLEKRTPDFPDRVSTTVGDFDWTPRT</sequence>
<protein>
    <submittedName>
        <fullName evidence="2">Enoyl-CoA hydratase/carnithine racemase</fullName>
    </submittedName>
</protein>
<dbReference type="InterPro" id="IPR029045">
    <property type="entry name" value="ClpP/crotonase-like_dom_sf"/>
</dbReference>
<comment type="caution">
    <text evidence="2">The sequence shown here is derived from an EMBL/GenBank/DDBJ whole genome shotgun (WGS) entry which is preliminary data.</text>
</comment>
<dbReference type="EMBL" id="JACIFP010000001">
    <property type="protein sequence ID" value="MBB4137441.1"/>
    <property type="molecule type" value="Genomic_DNA"/>
</dbReference>
<evidence type="ECO:0000313" key="2">
    <source>
        <dbReference type="EMBL" id="MBB4137441.1"/>
    </source>
</evidence>
<dbReference type="SUPFAM" id="SSF52096">
    <property type="entry name" value="ClpP/crotonase"/>
    <property type="match status" value="1"/>
</dbReference>
<dbReference type="CDD" id="cd06558">
    <property type="entry name" value="crotonase-like"/>
    <property type="match status" value="1"/>
</dbReference>
<accession>A0A840F0P1</accession>
<dbReference type="NCBIfam" id="NF006109">
    <property type="entry name" value="PRK08260.1"/>
    <property type="match status" value="1"/>
</dbReference>
<organism evidence="2 3">
    <name type="scientific">Gordonia humi</name>
    <dbReference type="NCBI Taxonomy" id="686429"/>
    <lineage>
        <taxon>Bacteria</taxon>
        <taxon>Bacillati</taxon>
        <taxon>Actinomycetota</taxon>
        <taxon>Actinomycetes</taxon>
        <taxon>Mycobacteriales</taxon>
        <taxon>Gordoniaceae</taxon>
        <taxon>Gordonia</taxon>
    </lineage>
</organism>